<feature type="non-terminal residue" evidence="2">
    <location>
        <position position="364"/>
    </location>
</feature>
<evidence type="ECO:0000313" key="2">
    <source>
        <dbReference type="EMBL" id="KAH0221533.1"/>
    </source>
</evidence>
<protein>
    <submittedName>
        <fullName evidence="2">Uncharacterized protein</fullName>
    </submittedName>
</protein>
<reference evidence="2" key="1">
    <citation type="journal article" date="2021" name="J Fungi (Basel)">
        <title>Virulence traits and population genomics of the black yeast Aureobasidium melanogenum.</title>
        <authorList>
            <person name="Cernosa A."/>
            <person name="Sun X."/>
            <person name="Gostincar C."/>
            <person name="Fang C."/>
            <person name="Gunde-Cimerman N."/>
            <person name="Song Z."/>
        </authorList>
    </citation>
    <scope>NUCLEOTIDE SEQUENCE</scope>
    <source>
        <strain evidence="2">EXF-8016</strain>
    </source>
</reference>
<feature type="compositionally biased region" description="Basic and acidic residues" evidence="1">
    <location>
        <begin position="258"/>
        <end position="268"/>
    </location>
</feature>
<dbReference type="OrthoDB" id="3890196at2759"/>
<dbReference type="EMBL" id="JAHFYH010000032">
    <property type="protein sequence ID" value="KAH0221533.1"/>
    <property type="molecule type" value="Genomic_DNA"/>
</dbReference>
<sequence>MALPGIEGFRNVYEILEAVSAGDKVRLRRAARKIRLVLMCADDTCLSEEHRACLTAILGLLVTNWEEAEKLRLEAAQSYLHVRAKAALCCENAIARVENKLRHLLLEELNAKQNRYMPPGKTLKSIQVRNEREAKQNLQELGLEFRYPLLKKYPERAFAHSALKDVLEGRALEQKFNGFVEVEDADLLDFLFDGYFEALSAHHKMDALNDFDPDIDEAPIAAFSKTETSTTVSQPKILSFEEAERKRAKNKKRNQRKRAADKIKKKENVAPVSVPPAVEANADPEVKLETSMALVKISSSSESPSSDNDALPKIKFVPQPKDKVWMRHPCLNSEECNDFFTQLQEAMLRVPTANLERRVYGSQT</sequence>
<feature type="compositionally biased region" description="Basic residues" evidence="1">
    <location>
        <begin position="246"/>
        <end position="257"/>
    </location>
</feature>
<dbReference type="Proteomes" id="UP000767238">
    <property type="component" value="Unassembled WGS sequence"/>
</dbReference>
<reference evidence="2" key="2">
    <citation type="submission" date="2021-08" db="EMBL/GenBank/DDBJ databases">
        <authorList>
            <person name="Gostincar C."/>
            <person name="Sun X."/>
            <person name="Song Z."/>
            <person name="Gunde-Cimerman N."/>
        </authorList>
    </citation>
    <scope>NUCLEOTIDE SEQUENCE</scope>
    <source>
        <strain evidence="2">EXF-8016</strain>
    </source>
</reference>
<name>A0A9P8GIP6_AURME</name>
<dbReference type="AlphaFoldDB" id="A0A9P8GIP6"/>
<organism evidence="2 3">
    <name type="scientific">Aureobasidium melanogenum</name>
    <name type="common">Aureobasidium pullulans var. melanogenum</name>
    <dbReference type="NCBI Taxonomy" id="46634"/>
    <lineage>
        <taxon>Eukaryota</taxon>
        <taxon>Fungi</taxon>
        <taxon>Dikarya</taxon>
        <taxon>Ascomycota</taxon>
        <taxon>Pezizomycotina</taxon>
        <taxon>Dothideomycetes</taxon>
        <taxon>Dothideomycetidae</taxon>
        <taxon>Dothideales</taxon>
        <taxon>Saccotheciaceae</taxon>
        <taxon>Aureobasidium</taxon>
    </lineage>
</organism>
<comment type="caution">
    <text evidence="2">The sequence shown here is derived from an EMBL/GenBank/DDBJ whole genome shotgun (WGS) entry which is preliminary data.</text>
</comment>
<proteinExistence type="predicted"/>
<gene>
    <name evidence="2" type="ORF">KCV03_g5025</name>
</gene>
<accession>A0A9P8GIP6</accession>
<evidence type="ECO:0000313" key="3">
    <source>
        <dbReference type="Proteomes" id="UP000767238"/>
    </source>
</evidence>
<evidence type="ECO:0000256" key="1">
    <source>
        <dbReference type="SAM" id="MobiDB-lite"/>
    </source>
</evidence>
<feature type="region of interest" description="Disordered" evidence="1">
    <location>
        <begin position="243"/>
        <end position="268"/>
    </location>
</feature>